<dbReference type="GO" id="GO:0000287">
    <property type="term" value="F:magnesium ion binding"/>
    <property type="evidence" value="ECO:0007669"/>
    <property type="project" value="InterPro"/>
</dbReference>
<evidence type="ECO:0000313" key="9">
    <source>
        <dbReference type="EMBL" id="VEN37539.1"/>
    </source>
</evidence>
<keyword evidence="6" id="KW-0464">Manganese</keyword>
<dbReference type="GO" id="GO:0030145">
    <property type="term" value="F:manganese ion binding"/>
    <property type="evidence" value="ECO:0007669"/>
    <property type="project" value="InterPro"/>
</dbReference>
<dbReference type="Pfam" id="PF07830">
    <property type="entry name" value="PP2C_C"/>
    <property type="match status" value="1"/>
</dbReference>
<dbReference type="EMBL" id="CAACVG010003468">
    <property type="protein sequence ID" value="VEN37539.1"/>
    <property type="molecule type" value="Genomic_DNA"/>
</dbReference>
<proteinExistence type="inferred from homology"/>
<feature type="region of interest" description="Disordered" evidence="7">
    <location>
        <begin position="111"/>
        <end position="132"/>
    </location>
</feature>
<evidence type="ECO:0000256" key="7">
    <source>
        <dbReference type="SAM" id="MobiDB-lite"/>
    </source>
</evidence>
<protein>
    <recommendedName>
        <fullName evidence="8">Protein serine/threonine phosphatase 2C C-terminal domain-containing protein</fullName>
    </recommendedName>
</protein>
<evidence type="ECO:0000256" key="4">
    <source>
        <dbReference type="ARBA" id="ARBA00022801"/>
    </source>
</evidence>
<evidence type="ECO:0000256" key="6">
    <source>
        <dbReference type="ARBA" id="ARBA00023211"/>
    </source>
</evidence>
<organism evidence="9 10">
    <name type="scientific">Callosobruchus maculatus</name>
    <name type="common">Southern cowpea weevil</name>
    <name type="synonym">Pulse bruchid</name>
    <dbReference type="NCBI Taxonomy" id="64391"/>
    <lineage>
        <taxon>Eukaryota</taxon>
        <taxon>Metazoa</taxon>
        <taxon>Ecdysozoa</taxon>
        <taxon>Arthropoda</taxon>
        <taxon>Hexapoda</taxon>
        <taxon>Insecta</taxon>
        <taxon>Pterygota</taxon>
        <taxon>Neoptera</taxon>
        <taxon>Endopterygota</taxon>
        <taxon>Coleoptera</taxon>
        <taxon>Polyphaga</taxon>
        <taxon>Cucujiformia</taxon>
        <taxon>Chrysomeloidea</taxon>
        <taxon>Chrysomelidae</taxon>
        <taxon>Bruchinae</taxon>
        <taxon>Bruchini</taxon>
        <taxon>Callosobruchus</taxon>
    </lineage>
</organism>
<keyword evidence="10" id="KW-1185">Reference proteome</keyword>
<evidence type="ECO:0000259" key="8">
    <source>
        <dbReference type="Pfam" id="PF07830"/>
    </source>
</evidence>
<dbReference type="Gene3D" id="1.10.10.430">
    <property type="entry name" value="Phosphatase 2C, C-terminal domain suprefamily"/>
    <property type="match status" value="1"/>
</dbReference>
<feature type="domain" description="Protein serine/threonine phosphatase 2C C-terminal" evidence="8">
    <location>
        <begin position="2"/>
        <end position="77"/>
    </location>
</feature>
<dbReference type="Proteomes" id="UP000410492">
    <property type="component" value="Unassembled WGS sequence"/>
</dbReference>
<dbReference type="GO" id="GO:0004721">
    <property type="term" value="F:phosphoprotein phosphatase activity"/>
    <property type="evidence" value="ECO:0007669"/>
    <property type="project" value="InterPro"/>
</dbReference>
<sequence length="132" mass="14972">MSIVLVVFPGAPKPTSEAMRAEQRLDEAIEMRILELVSHSEDNDFGQVLQRLLSSDIEGLPPAGLASKRALIEKIYKRLCPEQAGTVFLKKPQNSTLCRIRMMLAKRRMEKAEKENDPLTFRMPATKSQEIF</sequence>
<comment type="cofactor">
    <cofactor evidence="1">
        <name>Mn(2+)</name>
        <dbReference type="ChEBI" id="CHEBI:29035"/>
    </cofactor>
</comment>
<keyword evidence="5" id="KW-0460">Magnesium</keyword>
<name>A0A653BPV3_CALMS</name>
<dbReference type="InterPro" id="IPR012911">
    <property type="entry name" value="PP2C_C"/>
</dbReference>
<keyword evidence="4" id="KW-0378">Hydrolase</keyword>
<reference evidence="9 10" key="1">
    <citation type="submission" date="2019-01" db="EMBL/GenBank/DDBJ databases">
        <authorList>
            <person name="Sayadi A."/>
        </authorList>
    </citation>
    <scope>NUCLEOTIDE SEQUENCE [LARGE SCALE GENOMIC DNA]</scope>
</reference>
<comment type="similarity">
    <text evidence="2">Belongs to the PP2C family.</text>
</comment>
<dbReference type="OrthoDB" id="8955490at2759"/>
<gene>
    <name evidence="9" type="ORF">CALMAC_LOCUS2755</name>
</gene>
<dbReference type="AlphaFoldDB" id="A0A653BPV3"/>
<evidence type="ECO:0000256" key="5">
    <source>
        <dbReference type="ARBA" id="ARBA00022842"/>
    </source>
</evidence>
<evidence type="ECO:0000313" key="10">
    <source>
        <dbReference type="Proteomes" id="UP000410492"/>
    </source>
</evidence>
<evidence type="ECO:0000256" key="3">
    <source>
        <dbReference type="ARBA" id="ARBA00022723"/>
    </source>
</evidence>
<dbReference type="InterPro" id="IPR036580">
    <property type="entry name" value="PP2C_C_sf"/>
</dbReference>
<evidence type="ECO:0000256" key="2">
    <source>
        <dbReference type="ARBA" id="ARBA00006702"/>
    </source>
</evidence>
<dbReference type="SUPFAM" id="SSF81601">
    <property type="entry name" value="Protein serine/threonine phosphatase 2C, C-terminal domain"/>
    <property type="match status" value="1"/>
</dbReference>
<keyword evidence="3" id="KW-0479">Metal-binding</keyword>
<accession>A0A653BPV3</accession>
<evidence type="ECO:0000256" key="1">
    <source>
        <dbReference type="ARBA" id="ARBA00001936"/>
    </source>
</evidence>